<dbReference type="Proteomes" id="UP000606494">
    <property type="component" value="Unassembled WGS sequence"/>
</dbReference>
<name>A0ABR7Y7L6_9SPHI</name>
<dbReference type="RefSeq" id="WP_190310457.1">
    <property type="nucleotide sequence ID" value="NZ_JACNYK010000006.1"/>
</dbReference>
<protein>
    <submittedName>
        <fullName evidence="1">Uncharacterized protein</fullName>
    </submittedName>
</protein>
<dbReference type="EMBL" id="JACNYK010000006">
    <property type="protein sequence ID" value="MBD1427300.1"/>
    <property type="molecule type" value="Genomic_DNA"/>
</dbReference>
<comment type="caution">
    <text evidence="1">The sequence shown here is derived from an EMBL/GenBank/DDBJ whole genome shotgun (WGS) entry which is preliminary data.</text>
</comment>
<sequence length="66" mass="7968">MLNDKQIKEIADSLLPTFLPKNDAETELAFNFTVPPNHTYKVWYEKRHSTWLFVKFEKVQIQKRED</sequence>
<keyword evidence="2" id="KW-1185">Reference proteome</keyword>
<evidence type="ECO:0000313" key="1">
    <source>
        <dbReference type="EMBL" id="MBD1427300.1"/>
    </source>
</evidence>
<organism evidence="1 2">
    <name type="scientific">Sphingobacterium arenae</name>
    <dbReference type="NCBI Taxonomy" id="1280598"/>
    <lineage>
        <taxon>Bacteria</taxon>
        <taxon>Pseudomonadati</taxon>
        <taxon>Bacteroidota</taxon>
        <taxon>Sphingobacteriia</taxon>
        <taxon>Sphingobacteriales</taxon>
        <taxon>Sphingobacteriaceae</taxon>
        <taxon>Sphingobacterium</taxon>
    </lineage>
</organism>
<proteinExistence type="predicted"/>
<gene>
    <name evidence="1" type="ORF">H8B17_17110</name>
</gene>
<reference evidence="1 2" key="1">
    <citation type="submission" date="2020-08" db="EMBL/GenBank/DDBJ databases">
        <title>Sphingobacterium sp. DN00404 isolated from aquaculture water.</title>
        <authorList>
            <person name="Zhang M."/>
        </authorList>
    </citation>
    <scope>NUCLEOTIDE SEQUENCE [LARGE SCALE GENOMIC DNA]</scope>
    <source>
        <strain evidence="1 2">KCTC 32294</strain>
    </source>
</reference>
<accession>A0ABR7Y7L6</accession>
<evidence type="ECO:0000313" key="2">
    <source>
        <dbReference type="Proteomes" id="UP000606494"/>
    </source>
</evidence>